<gene>
    <name evidence="1" type="ORF">HPP92_014502</name>
</gene>
<accession>A0A835UU48</accession>
<evidence type="ECO:0000313" key="2">
    <source>
        <dbReference type="Proteomes" id="UP000636800"/>
    </source>
</evidence>
<reference evidence="1 2" key="1">
    <citation type="journal article" date="2020" name="Nat. Food">
        <title>A phased Vanilla planifolia genome enables genetic improvement of flavour and production.</title>
        <authorList>
            <person name="Hasing T."/>
            <person name="Tang H."/>
            <person name="Brym M."/>
            <person name="Khazi F."/>
            <person name="Huang T."/>
            <person name="Chambers A.H."/>
        </authorList>
    </citation>
    <scope>NUCLEOTIDE SEQUENCE [LARGE SCALE GENOMIC DNA]</scope>
    <source>
        <tissue evidence="1">Leaf</tissue>
    </source>
</reference>
<evidence type="ECO:0000313" key="1">
    <source>
        <dbReference type="EMBL" id="KAG0472645.1"/>
    </source>
</evidence>
<dbReference type="SUPFAM" id="SSF53335">
    <property type="entry name" value="S-adenosyl-L-methionine-dependent methyltransferases"/>
    <property type="match status" value="1"/>
</dbReference>
<dbReference type="Gene3D" id="3.40.50.150">
    <property type="entry name" value="Vaccinia Virus protein VP39"/>
    <property type="match status" value="1"/>
</dbReference>
<proteinExistence type="predicted"/>
<dbReference type="AlphaFoldDB" id="A0A835UU48"/>
<sequence>MPPKIFTVLFTRTKNGQVHTGMSLQASQLLFHKVLLLSLVWVQEQLLICYLTYGHHSILKLVDIAREHFGLSDLERGTKAGGTLSIHIGDALSSASVIDGGFAGIIVDLFSGGKILPQLSEVATWVEMKKKLMPNGRIMVNCGGAHAEVAESGYIKVNRSSSSDDSWVHNSTIRALCRAFPGELNWKRMESTTSENYLALTGTMPKLEAWSEALPLPLSMNVRSWSPCQLDV</sequence>
<comment type="caution">
    <text evidence="1">The sequence shown here is derived from an EMBL/GenBank/DDBJ whole genome shotgun (WGS) entry which is preliminary data.</text>
</comment>
<dbReference type="OrthoDB" id="757982at2759"/>
<protein>
    <submittedName>
        <fullName evidence="1">Uncharacterized protein</fullName>
    </submittedName>
</protein>
<dbReference type="Proteomes" id="UP000636800">
    <property type="component" value="Chromosome 7"/>
</dbReference>
<organism evidence="1 2">
    <name type="scientific">Vanilla planifolia</name>
    <name type="common">Vanilla</name>
    <dbReference type="NCBI Taxonomy" id="51239"/>
    <lineage>
        <taxon>Eukaryota</taxon>
        <taxon>Viridiplantae</taxon>
        <taxon>Streptophyta</taxon>
        <taxon>Embryophyta</taxon>
        <taxon>Tracheophyta</taxon>
        <taxon>Spermatophyta</taxon>
        <taxon>Magnoliopsida</taxon>
        <taxon>Liliopsida</taxon>
        <taxon>Asparagales</taxon>
        <taxon>Orchidaceae</taxon>
        <taxon>Vanilloideae</taxon>
        <taxon>Vanilleae</taxon>
        <taxon>Vanilla</taxon>
    </lineage>
</organism>
<dbReference type="EMBL" id="JADCNL010000007">
    <property type="protein sequence ID" value="KAG0472645.1"/>
    <property type="molecule type" value="Genomic_DNA"/>
</dbReference>
<dbReference type="InterPro" id="IPR029063">
    <property type="entry name" value="SAM-dependent_MTases_sf"/>
</dbReference>
<keyword evidence="2" id="KW-1185">Reference proteome</keyword>
<name>A0A835UU48_VANPL</name>